<name>A0ACB8RPZ5_9AGAM</name>
<dbReference type="EMBL" id="MU275948">
    <property type="protein sequence ID" value="KAI0045578.1"/>
    <property type="molecule type" value="Genomic_DNA"/>
</dbReference>
<sequence>MTVTMRHLFNPAEYKDDGEDEYAVLELCKNIVGITLKATVIFNLRLAPEARLQAMSVRPVFLSVLGDVSFVDRIINLWPSVRSIDLLMWRTKNVNVNALRMPSALQTLATPAWIVANRRSAPTAEHAAPAVHDLELLQHVDWTDTELCAALVQSGMLAQLRTLVVGIPATDALPPAVLEAVPGLETLVLARLPKEAYVLPPGLRHLGYHFYGREEERVAHARLLLDAARALAGLRLITATRRSSLAVLEEFKMACRDGRVEFAVYDNPGCFRRPRNVDWI</sequence>
<dbReference type="Proteomes" id="UP000814033">
    <property type="component" value="Unassembled WGS sequence"/>
</dbReference>
<keyword evidence="2" id="KW-1185">Reference proteome</keyword>
<proteinExistence type="predicted"/>
<evidence type="ECO:0000313" key="1">
    <source>
        <dbReference type="EMBL" id="KAI0045578.1"/>
    </source>
</evidence>
<organism evidence="1 2">
    <name type="scientific">Auriscalpium vulgare</name>
    <dbReference type="NCBI Taxonomy" id="40419"/>
    <lineage>
        <taxon>Eukaryota</taxon>
        <taxon>Fungi</taxon>
        <taxon>Dikarya</taxon>
        <taxon>Basidiomycota</taxon>
        <taxon>Agaricomycotina</taxon>
        <taxon>Agaricomycetes</taxon>
        <taxon>Russulales</taxon>
        <taxon>Auriscalpiaceae</taxon>
        <taxon>Auriscalpium</taxon>
    </lineage>
</organism>
<accession>A0ACB8RPZ5</accession>
<reference evidence="1" key="2">
    <citation type="journal article" date="2022" name="New Phytol.">
        <title>Evolutionary transition to the ectomycorrhizal habit in the genomes of a hyperdiverse lineage of mushroom-forming fungi.</title>
        <authorList>
            <person name="Looney B."/>
            <person name="Miyauchi S."/>
            <person name="Morin E."/>
            <person name="Drula E."/>
            <person name="Courty P.E."/>
            <person name="Kohler A."/>
            <person name="Kuo A."/>
            <person name="LaButti K."/>
            <person name="Pangilinan J."/>
            <person name="Lipzen A."/>
            <person name="Riley R."/>
            <person name="Andreopoulos W."/>
            <person name="He G."/>
            <person name="Johnson J."/>
            <person name="Nolan M."/>
            <person name="Tritt A."/>
            <person name="Barry K.W."/>
            <person name="Grigoriev I.V."/>
            <person name="Nagy L.G."/>
            <person name="Hibbett D."/>
            <person name="Henrissat B."/>
            <person name="Matheny P.B."/>
            <person name="Labbe J."/>
            <person name="Martin F.M."/>
        </authorList>
    </citation>
    <scope>NUCLEOTIDE SEQUENCE</scope>
    <source>
        <strain evidence="1">FP105234-sp</strain>
    </source>
</reference>
<protein>
    <submittedName>
        <fullName evidence="1">Uncharacterized protein</fullName>
    </submittedName>
</protein>
<evidence type="ECO:0000313" key="2">
    <source>
        <dbReference type="Proteomes" id="UP000814033"/>
    </source>
</evidence>
<gene>
    <name evidence="1" type="ORF">FA95DRAFT_1607616</name>
</gene>
<comment type="caution">
    <text evidence="1">The sequence shown here is derived from an EMBL/GenBank/DDBJ whole genome shotgun (WGS) entry which is preliminary data.</text>
</comment>
<reference evidence="1" key="1">
    <citation type="submission" date="2021-02" db="EMBL/GenBank/DDBJ databases">
        <authorList>
            <consortium name="DOE Joint Genome Institute"/>
            <person name="Ahrendt S."/>
            <person name="Looney B.P."/>
            <person name="Miyauchi S."/>
            <person name="Morin E."/>
            <person name="Drula E."/>
            <person name="Courty P.E."/>
            <person name="Chicoki N."/>
            <person name="Fauchery L."/>
            <person name="Kohler A."/>
            <person name="Kuo A."/>
            <person name="Labutti K."/>
            <person name="Pangilinan J."/>
            <person name="Lipzen A."/>
            <person name="Riley R."/>
            <person name="Andreopoulos W."/>
            <person name="He G."/>
            <person name="Johnson J."/>
            <person name="Barry K.W."/>
            <person name="Grigoriev I.V."/>
            <person name="Nagy L."/>
            <person name="Hibbett D."/>
            <person name="Henrissat B."/>
            <person name="Matheny P.B."/>
            <person name="Labbe J."/>
            <person name="Martin F."/>
        </authorList>
    </citation>
    <scope>NUCLEOTIDE SEQUENCE</scope>
    <source>
        <strain evidence="1">FP105234-sp</strain>
    </source>
</reference>